<comment type="caution">
    <text evidence="1">The sequence shown here is derived from an EMBL/GenBank/DDBJ whole genome shotgun (WGS) entry which is preliminary data.</text>
</comment>
<protein>
    <submittedName>
        <fullName evidence="1">Uncharacterized protein</fullName>
    </submittedName>
</protein>
<gene>
    <name evidence="1" type="ORF">PT974_10562</name>
</gene>
<sequence length="179" mass="19862">MADYAIAFFCLQTQKASGIGVELTLFKLSYNHFFVTILTSPKQNILTMKASLITVCFAGLASAAVRFSVIRRDYNVASETTLSVSDDSFDAHLQNANKEGVRTQENWDWKSDTAHVHFNAAKSPILTYDRAGLSTTYRIHVVDCNSSLVKREAMAKREADFFAMYCYYGGEAGDIISGP</sequence>
<keyword evidence="2" id="KW-1185">Reference proteome</keyword>
<evidence type="ECO:0000313" key="1">
    <source>
        <dbReference type="EMBL" id="KAK5989064.1"/>
    </source>
</evidence>
<dbReference type="EMBL" id="JAVFKD010000015">
    <property type="protein sequence ID" value="KAK5989064.1"/>
    <property type="molecule type" value="Genomic_DNA"/>
</dbReference>
<organism evidence="1 2">
    <name type="scientific">Cladobotryum mycophilum</name>
    <dbReference type="NCBI Taxonomy" id="491253"/>
    <lineage>
        <taxon>Eukaryota</taxon>
        <taxon>Fungi</taxon>
        <taxon>Dikarya</taxon>
        <taxon>Ascomycota</taxon>
        <taxon>Pezizomycotina</taxon>
        <taxon>Sordariomycetes</taxon>
        <taxon>Hypocreomycetidae</taxon>
        <taxon>Hypocreales</taxon>
        <taxon>Hypocreaceae</taxon>
        <taxon>Cladobotryum</taxon>
    </lineage>
</organism>
<evidence type="ECO:0000313" key="2">
    <source>
        <dbReference type="Proteomes" id="UP001338125"/>
    </source>
</evidence>
<proteinExistence type="predicted"/>
<name>A0ABR0SA72_9HYPO</name>
<accession>A0ABR0SA72</accession>
<reference evidence="1 2" key="1">
    <citation type="submission" date="2024-01" db="EMBL/GenBank/DDBJ databases">
        <title>Complete genome of Cladobotryum mycophilum ATHUM6906.</title>
        <authorList>
            <person name="Christinaki A.C."/>
            <person name="Myridakis A.I."/>
            <person name="Kouvelis V.N."/>
        </authorList>
    </citation>
    <scope>NUCLEOTIDE SEQUENCE [LARGE SCALE GENOMIC DNA]</scope>
    <source>
        <strain evidence="1 2">ATHUM6906</strain>
    </source>
</reference>
<dbReference type="Proteomes" id="UP001338125">
    <property type="component" value="Unassembled WGS sequence"/>
</dbReference>